<comment type="caution">
    <text evidence="4">The sequence shown here is derived from an EMBL/GenBank/DDBJ whole genome shotgun (WGS) entry which is preliminary data.</text>
</comment>
<proteinExistence type="predicted"/>
<dbReference type="CDD" id="cd17557">
    <property type="entry name" value="REC_Rcp-like"/>
    <property type="match status" value="1"/>
</dbReference>
<dbReference type="PANTHER" id="PTHR44520">
    <property type="entry name" value="RESPONSE REGULATOR RCP1-RELATED"/>
    <property type="match status" value="1"/>
</dbReference>
<dbReference type="OrthoDB" id="9793549at2"/>
<dbReference type="SUPFAM" id="SSF52172">
    <property type="entry name" value="CheY-like"/>
    <property type="match status" value="1"/>
</dbReference>
<accession>A0A4R3HW21</accession>
<dbReference type="PROSITE" id="PS50110">
    <property type="entry name" value="RESPONSE_REGULATORY"/>
    <property type="match status" value="1"/>
</dbReference>
<dbReference type="Proteomes" id="UP000295382">
    <property type="component" value="Unassembled WGS sequence"/>
</dbReference>
<evidence type="ECO:0000256" key="2">
    <source>
        <dbReference type="SAM" id="MobiDB-lite"/>
    </source>
</evidence>
<dbReference type="EMBL" id="SLZQ01000007">
    <property type="protein sequence ID" value="TCS36285.1"/>
    <property type="molecule type" value="Genomic_DNA"/>
</dbReference>
<dbReference type="RefSeq" id="WP_132259115.1">
    <property type="nucleotide sequence ID" value="NZ_SLZQ01000007.1"/>
</dbReference>
<feature type="domain" description="Response regulatory" evidence="3">
    <location>
        <begin position="4"/>
        <end position="131"/>
    </location>
</feature>
<dbReference type="InterPro" id="IPR052893">
    <property type="entry name" value="TCS_response_regulator"/>
</dbReference>
<feature type="region of interest" description="Disordered" evidence="2">
    <location>
        <begin position="139"/>
        <end position="158"/>
    </location>
</feature>
<feature type="modified residue" description="4-aspartylphosphate" evidence="1">
    <location>
        <position position="64"/>
    </location>
</feature>
<reference evidence="4 5" key="1">
    <citation type="submission" date="2019-03" db="EMBL/GenBank/DDBJ databases">
        <title>Genomic Encyclopedia of Type Strains, Phase IV (KMG-IV): sequencing the most valuable type-strain genomes for metagenomic binning, comparative biology and taxonomic classification.</title>
        <authorList>
            <person name="Goeker M."/>
        </authorList>
    </citation>
    <scope>NUCLEOTIDE SEQUENCE [LARGE SCALE GENOMIC DNA]</scope>
    <source>
        <strain evidence="4 5">DSM 7445</strain>
    </source>
</reference>
<evidence type="ECO:0000259" key="3">
    <source>
        <dbReference type="PROSITE" id="PS50110"/>
    </source>
</evidence>
<protein>
    <submittedName>
        <fullName evidence="4">Response regulator receiver domain-containing protein</fullName>
    </submittedName>
</protein>
<dbReference type="AlphaFoldDB" id="A0A4R3HW21"/>
<dbReference type="InterPro" id="IPR011006">
    <property type="entry name" value="CheY-like_superfamily"/>
</dbReference>
<evidence type="ECO:0000313" key="4">
    <source>
        <dbReference type="EMBL" id="TCS36285.1"/>
    </source>
</evidence>
<dbReference type="Pfam" id="PF00072">
    <property type="entry name" value="Response_reg"/>
    <property type="match status" value="1"/>
</dbReference>
<dbReference type="InterPro" id="IPR001789">
    <property type="entry name" value="Sig_transdc_resp-reg_receiver"/>
</dbReference>
<dbReference type="GO" id="GO:0000160">
    <property type="term" value="P:phosphorelay signal transduction system"/>
    <property type="evidence" value="ECO:0007669"/>
    <property type="project" value="InterPro"/>
</dbReference>
<gene>
    <name evidence="4" type="ORF">EDC30_107102</name>
</gene>
<name>A0A4R3HW21_PAULE</name>
<sequence>MPDRILLVEDDPNDVELLLVALELNGLAKEIHVARDGAEALDYLFRQGEYQDRPAAHPSLVILDLKLPKVDGMEVLAAIRAHPDLKKLRVIIFTSSREEADILRSNALGADAYIVKAPGCANLIDAICKLAQLRHGQKHKEQDAGAPGLTLRPRPTLH</sequence>
<keyword evidence="1" id="KW-0597">Phosphoprotein</keyword>
<evidence type="ECO:0000313" key="5">
    <source>
        <dbReference type="Proteomes" id="UP000295382"/>
    </source>
</evidence>
<evidence type="ECO:0000256" key="1">
    <source>
        <dbReference type="PROSITE-ProRule" id="PRU00169"/>
    </source>
</evidence>
<dbReference type="SMART" id="SM00448">
    <property type="entry name" value="REC"/>
    <property type="match status" value="1"/>
</dbReference>
<organism evidence="4 5">
    <name type="scientific">Paucimonas lemoignei</name>
    <name type="common">Pseudomonas lemoignei</name>
    <dbReference type="NCBI Taxonomy" id="29443"/>
    <lineage>
        <taxon>Bacteria</taxon>
        <taxon>Pseudomonadati</taxon>
        <taxon>Pseudomonadota</taxon>
        <taxon>Betaproteobacteria</taxon>
        <taxon>Burkholderiales</taxon>
        <taxon>Burkholderiaceae</taxon>
        <taxon>Paucimonas</taxon>
    </lineage>
</organism>
<dbReference type="PANTHER" id="PTHR44520:SF1">
    <property type="entry name" value="TWO-COMPONENT SYSTEM REGULATORY PROTEIN"/>
    <property type="match status" value="1"/>
</dbReference>
<keyword evidence="5" id="KW-1185">Reference proteome</keyword>
<dbReference type="Gene3D" id="3.40.50.2300">
    <property type="match status" value="1"/>
</dbReference>